<dbReference type="SUPFAM" id="SSF53448">
    <property type="entry name" value="Nucleotide-diphospho-sugar transferases"/>
    <property type="match status" value="1"/>
</dbReference>
<dbReference type="GO" id="GO:0016740">
    <property type="term" value="F:transferase activity"/>
    <property type="evidence" value="ECO:0007669"/>
    <property type="project" value="UniProtKB-KW"/>
</dbReference>
<reference evidence="1 2" key="1">
    <citation type="submission" date="2020-08" db="EMBL/GenBank/DDBJ databases">
        <title>Genomic Encyclopedia of Type Strains, Phase IV (KMG-IV): sequencing the most valuable type-strain genomes for metagenomic binning, comparative biology and taxonomic classification.</title>
        <authorList>
            <person name="Goeker M."/>
        </authorList>
    </citation>
    <scope>NUCLEOTIDE SEQUENCE [LARGE SCALE GENOMIC DNA]</scope>
    <source>
        <strain evidence="1 2">DSM 25620</strain>
    </source>
</reference>
<organism evidence="1 2">
    <name type="scientific">Pseudochrobactrum saccharolyticum</name>
    <dbReference type="NCBI Taxonomy" id="354352"/>
    <lineage>
        <taxon>Bacteria</taxon>
        <taxon>Pseudomonadati</taxon>
        <taxon>Pseudomonadota</taxon>
        <taxon>Alphaproteobacteria</taxon>
        <taxon>Hyphomicrobiales</taxon>
        <taxon>Brucellaceae</taxon>
        <taxon>Pseudochrobactrum</taxon>
    </lineage>
</organism>
<dbReference type="EMBL" id="JACHIL010000002">
    <property type="protein sequence ID" value="MBB5091018.1"/>
    <property type="molecule type" value="Genomic_DNA"/>
</dbReference>
<keyword evidence="1" id="KW-0808">Transferase</keyword>
<comment type="caution">
    <text evidence="1">The sequence shown here is derived from an EMBL/GenBank/DDBJ whole genome shotgun (WGS) entry which is preliminary data.</text>
</comment>
<evidence type="ECO:0000313" key="1">
    <source>
        <dbReference type="EMBL" id="MBB5091018.1"/>
    </source>
</evidence>
<evidence type="ECO:0000313" key="2">
    <source>
        <dbReference type="Proteomes" id="UP000531231"/>
    </source>
</evidence>
<proteinExistence type="predicted"/>
<sequence length="333" mass="38423">MKAIGPFHHIVRKVVNWLEYKFIFSSSMRATVELVNSASSQKRENILAFMTVRNELSKLSFCLQHHRSLGVKEFFIVDNGSIDGTYEYLLEQSDVTLFRTNESYRNAHYGITWVNFLIHKYAQGRWALFIDADELLYFDGMEHEDAIQKLVHRLEKKQQTYFYAPMVDLYAFDDLRISEVSELEPKYRELNNACHDISSYKSGEKLANELFTLKGGPRSRLLEDQAVAPNLVKFPLIKVVSKSIYIGSSHEFYPPRREVHTDYGWLVHLKLGNNAHEHHSDPEIEKEHYGIGAERRVIASGAVNKLVTGDPQAINFNGRKSLNLLDEVIKGRI</sequence>
<dbReference type="AlphaFoldDB" id="A0A7W8EPV7"/>
<dbReference type="Pfam" id="PF13704">
    <property type="entry name" value="Glyco_tranf_2_4"/>
    <property type="match status" value="1"/>
</dbReference>
<dbReference type="RefSeq" id="WP_210307604.1">
    <property type="nucleotide sequence ID" value="NZ_JACHIL010000002.1"/>
</dbReference>
<protein>
    <submittedName>
        <fullName evidence="1">Glycosyltransferase involved in cell wall biosynthesis</fullName>
    </submittedName>
</protein>
<name>A0A7W8EPV7_9HYPH</name>
<gene>
    <name evidence="1" type="ORF">HNQ68_001542</name>
</gene>
<dbReference type="Proteomes" id="UP000531231">
    <property type="component" value="Unassembled WGS sequence"/>
</dbReference>
<keyword evidence="2" id="KW-1185">Reference proteome</keyword>
<accession>A0A7W8EPV7</accession>
<dbReference type="InterPro" id="IPR029044">
    <property type="entry name" value="Nucleotide-diphossugar_trans"/>
</dbReference>
<dbReference type="Gene3D" id="3.90.550.10">
    <property type="entry name" value="Spore Coat Polysaccharide Biosynthesis Protein SpsA, Chain A"/>
    <property type="match status" value="1"/>
</dbReference>